<keyword evidence="7" id="KW-1185">Reference proteome</keyword>
<sequence>MIQTGKFTSPHMISYNDCISINNRTYPMSKFQKVMNEVMGIDKELGLRCTEFEILTVAAYKIFEIEKVDIALIEVGVGGRLDATNVLMPYDGSSSGGVIACGITKIGMDHESLLGSTLSQIAREKAGIMKTGIPCFVDGSNEQEVLNTIRTVGNEVGSNVTIINPTAQAKELIQYSPLKGSYQLHNLSLALSILNSIQQSKHLPTIISKENIIHGIRETKWPGRLQTVHHPTLADILIDGAHNESAAIELKKFLNETYPDNKNIIFVIAITKGKSVEKLLKQIASRQDTVITTSFSQPDNMPWIKSESTKKVADVARGICEDVVEVEDGVVEALEYVQKEYRNKRGDSRPVVVCGSLYLCADVLRAFSEKHD</sequence>
<dbReference type="PROSITE" id="PS01012">
    <property type="entry name" value="FOLYLPOLYGLU_SYNT_2"/>
    <property type="match status" value="1"/>
</dbReference>
<dbReference type="Pfam" id="PF02875">
    <property type="entry name" value="Mur_ligase_C"/>
    <property type="match status" value="1"/>
</dbReference>
<dbReference type="GO" id="GO:0008841">
    <property type="term" value="F:dihydrofolate synthase activity"/>
    <property type="evidence" value="ECO:0007669"/>
    <property type="project" value="TreeGrafter"/>
</dbReference>
<accession>A0A8J5QNA4</accession>
<evidence type="ECO:0000259" key="5">
    <source>
        <dbReference type="Pfam" id="PF02875"/>
    </source>
</evidence>
<dbReference type="GO" id="GO:0004326">
    <property type="term" value="F:tetrahydrofolylpolyglutamate synthase activity"/>
    <property type="evidence" value="ECO:0007669"/>
    <property type="project" value="InterPro"/>
</dbReference>
<evidence type="ECO:0000256" key="3">
    <source>
        <dbReference type="ARBA" id="ARBA00022741"/>
    </source>
</evidence>
<dbReference type="Proteomes" id="UP000694255">
    <property type="component" value="Unassembled WGS sequence"/>
</dbReference>
<dbReference type="InterPro" id="IPR001645">
    <property type="entry name" value="Folylpolyglutamate_synth"/>
</dbReference>
<dbReference type="EMBL" id="JAGSYN010000055">
    <property type="protein sequence ID" value="KAG7664993.1"/>
    <property type="molecule type" value="Genomic_DNA"/>
</dbReference>
<organism evidence="6 7">
    <name type="scientific">[Candida] subhashii</name>
    <dbReference type="NCBI Taxonomy" id="561895"/>
    <lineage>
        <taxon>Eukaryota</taxon>
        <taxon>Fungi</taxon>
        <taxon>Dikarya</taxon>
        <taxon>Ascomycota</taxon>
        <taxon>Saccharomycotina</taxon>
        <taxon>Pichiomycetes</taxon>
        <taxon>Debaryomycetaceae</taxon>
        <taxon>Spathaspora</taxon>
    </lineage>
</organism>
<dbReference type="AlphaFoldDB" id="A0A8J5QNA4"/>
<dbReference type="PANTHER" id="PTHR11136">
    <property type="entry name" value="FOLYLPOLYGLUTAMATE SYNTHASE-RELATED"/>
    <property type="match status" value="1"/>
</dbReference>
<evidence type="ECO:0000313" key="7">
    <source>
        <dbReference type="Proteomes" id="UP000694255"/>
    </source>
</evidence>
<comment type="caution">
    <text evidence="6">The sequence shown here is derived from an EMBL/GenBank/DDBJ whole genome shotgun (WGS) entry which is preliminary data.</text>
</comment>
<protein>
    <submittedName>
        <fullName evidence="6">FOL3</fullName>
    </submittedName>
</protein>
<dbReference type="GO" id="GO:0005524">
    <property type="term" value="F:ATP binding"/>
    <property type="evidence" value="ECO:0007669"/>
    <property type="project" value="UniProtKB-KW"/>
</dbReference>
<dbReference type="RefSeq" id="XP_049265225.1">
    <property type="nucleotide sequence ID" value="XM_049405113.1"/>
</dbReference>
<name>A0A8J5QNA4_9ASCO</name>
<dbReference type="NCBIfam" id="TIGR01499">
    <property type="entry name" value="folC"/>
    <property type="match status" value="1"/>
</dbReference>
<keyword evidence="3" id="KW-0547">Nucleotide-binding</keyword>
<reference evidence="6 7" key="1">
    <citation type="journal article" date="2021" name="DNA Res.">
        <title>Genome analysis of Candida subhashii reveals its hybrid nature and dual mitochondrial genome conformations.</title>
        <authorList>
            <person name="Mixao V."/>
            <person name="Hegedusova E."/>
            <person name="Saus E."/>
            <person name="Pryszcz L.P."/>
            <person name="Cillingova A."/>
            <person name="Nosek J."/>
            <person name="Gabaldon T."/>
        </authorList>
    </citation>
    <scope>NUCLEOTIDE SEQUENCE [LARGE SCALE GENOMIC DNA]</scope>
    <source>
        <strain evidence="6 7">CBS 10753</strain>
    </source>
</reference>
<dbReference type="InterPro" id="IPR004101">
    <property type="entry name" value="Mur_ligase_C"/>
</dbReference>
<dbReference type="InterPro" id="IPR018109">
    <property type="entry name" value="Folylpolyglutamate_synth_CS"/>
</dbReference>
<evidence type="ECO:0000256" key="2">
    <source>
        <dbReference type="ARBA" id="ARBA00022598"/>
    </source>
</evidence>
<gene>
    <name evidence="6" type="ORF">J8A68_001458</name>
</gene>
<proteinExistence type="inferred from homology"/>
<dbReference type="GeneID" id="73468259"/>
<keyword evidence="4" id="KW-0067">ATP-binding</keyword>
<dbReference type="GO" id="GO:0005829">
    <property type="term" value="C:cytosol"/>
    <property type="evidence" value="ECO:0007669"/>
    <property type="project" value="TreeGrafter"/>
</dbReference>
<dbReference type="GO" id="GO:0005739">
    <property type="term" value="C:mitochondrion"/>
    <property type="evidence" value="ECO:0007669"/>
    <property type="project" value="TreeGrafter"/>
</dbReference>
<evidence type="ECO:0000256" key="1">
    <source>
        <dbReference type="ARBA" id="ARBA00008276"/>
    </source>
</evidence>
<evidence type="ECO:0000256" key="4">
    <source>
        <dbReference type="ARBA" id="ARBA00022840"/>
    </source>
</evidence>
<dbReference type="PANTHER" id="PTHR11136:SF0">
    <property type="entry name" value="DIHYDROFOLATE SYNTHETASE-RELATED"/>
    <property type="match status" value="1"/>
</dbReference>
<dbReference type="OrthoDB" id="5212574at2759"/>
<evidence type="ECO:0000313" key="6">
    <source>
        <dbReference type="EMBL" id="KAG7664993.1"/>
    </source>
</evidence>
<feature type="domain" description="Mur ligase C-terminal" evidence="5">
    <location>
        <begin position="223"/>
        <end position="356"/>
    </location>
</feature>
<keyword evidence="2" id="KW-0436">Ligase</keyword>
<comment type="similarity">
    <text evidence="1">Belongs to the folylpolyglutamate synthase family.</text>
</comment>